<keyword evidence="4 9" id="KW-0812">Transmembrane</keyword>
<evidence type="ECO:0000256" key="6">
    <source>
        <dbReference type="ARBA" id="ARBA00023136"/>
    </source>
</evidence>
<organism evidence="10 11">
    <name type="scientific">Alosa alosa</name>
    <name type="common">allis shad</name>
    <dbReference type="NCBI Taxonomy" id="278164"/>
    <lineage>
        <taxon>Eukaryota</taxon>
        <taxon>Metazoa</taxon>
        <taxon>Chordata</taxon>
        <taxon>Craniata</taxon>
        <taxon>Vertebrata</taxon>
        <taxon>Euteleostomi</taxon>
        <taxon>Actinopterygii</taxon>
        <taxon>Neopterygii</taxon>
        <taxon>Teleostei</taxon>
        <taxon>Clupei</taxon>
        <taxon>Clupeiformes</taxon>
        <taxon>Clupeoidei</taxon>
        <taxon>Clupeidae</taxon>
        <taxon>Alosa</taxon>
    </lineage>
</organism>
<keyword evidence="7" id="KW-0968">Cytoplasmic vesicle</keyword>
<dbReference type="Proteomes" id="UP000823561">
    <property type="component" value="Chromosome 18"/>
</dbReference>
<sequence length="194" mass="21405">MVKPGVGVCEKKPVRPRPGGDGFDNIPLMGALETDKLQPPPPDKVIVTTRALCQQQQQQQKKTSFLPHVPTLSRQIPNNLSERVKFTGLFVAMVMLASVLLLVMYKSLWLDQMRCPEGFVFKSQHCTPEARLMHSGQQGAISALGQQGSLYSALARMGQSKRPIPELLPSSWLPIVNALKEAQLANEEAEQAHL</sequence>
<evidence type="ECO:0000313" key="11">
    <source>
        <dbReference type="Proteomes" id="UP000823561"/>
    </source>
</evidence>
<evidence type="ECO:0000256" key="1">
    <source>
        <dbReference type="ARBA" id="ARBA00004156"/>
    </source>
</evidence>
<keyword evidence="11" id="KW-1185">Reference proteome</keyword>
<comment type="caution">
    <text evidence="10">The sequence shown here is derived from an EMBL/GenBank/DDBJ whole genome shotgun (WGS) entry which is preliminary data.</text>
</comment>
<accession>A0AAV6FTQ0</accession>
<dbReference type="GO" id="GO:0032051">
    <property type="term" value="F:clathrin light chain binding"/>
    <property type="evidence" value="ECO:0007669"/>
    <property type="project" value="InterPro"/>
</dbReference>
<evidence type="ECO:0000256" key="5">
    <source>
        <dbReference type="ARBA" id="ARBA00022989"/>
    </source>
</evidence>
<dbReference type="GO" id="GO:0005768">
    <property type="term" value="C:endosome"/>
    <property type="evidence" value="ECO:0007669"/>
    <property type="project" value="TreeGrafter"/>
</dbReference>
<dbReference type="PANTHER" id="PTHR28546">
    <property type="entry name" value="NEURONAL VESICLE TRAFFICKING-ASSOCIATED PROTEIN 2-RELATED"/>
    <property type="match status" value="1"/>
</dbReference>
<reference evidence="10" key="1">
    <citation type="submission" date="2020-10" db="EMBL/GenBank/DDBJ databases">
        <title>Chromosome-scale genome assembly of the Allis shad, Alosa alosa.</title>
        <authorList>
            <person name="Margot Z."/>
            <person name="Christophe K."/>
            <person name="Cabau C."/>
            <person name="Louis A."/>
            <person name="Berthelot C."/>
            <person name="Parey E."/>
            <person name="Roest Crollius H."/>
            <person name="Montfort J."/>
            <person name="Robinson-Rechavi M."/>
            <person name="Bucao C."/>
            <person name="Bouchez O."/>
            <person name="Gislard M."/>
            <person name="Lluch J."/>
            <person name="Milhes M."/>
            <person name="Lampietro C."/>
            <person name="Lopez Roques C."/>
            <person name="Donnadieu C."/>
            <person name="Braasch I."/>
            <person name="Desvignes T."/>
            <person name="Postlethwait J."/>
            <person name="Bobe J."/>
            <person name="Guiguen Y."/>
        </authorList>
    </citation>
    <scope>NUCLEOTIDE SEQUENCE</scope>
    <source>
        <strain evidence="10">M-15738</strain>
        <tissue evidence="10">Blood</tissue>
    </source>
</reference>
<evidence type="ECO:0000313" key="10">
    <source>
        <dbReference type="EMBL" id="KAG5266233.1"/>
    </source>
</evidence>
<protein>
    <recommendedName>
        <fullName evidence="12">Neuron-specific vesicular protein calcyon</fullName>
    </recommendedName>
</protein>
<gene>
    <name evidence="10" type="ORF">AALO_G00228660</name>
</gene>
<dbReference type="GO" id="GO:0030659">
    <property type="term" value="C:cytoplasmic vesicle membrane"/>
    <property type="evidence" value="ECO:0007669"/>
    <property type="project" value="UniProtKB-SubCell"/>
</dbReference>
<keyword evidence="5 9" id="KW-1133">Transmembrane helix</keyword>
<dbReference type="GO" id="GO:0016197">
    <property type="term" value="P:endosomal transport"/>
    <property type="evidence" value="ECO:0007669"/>
    <property type="project" value="TreeGrafter"/>
</dbReference>
<evidence type="ECO:0000256" key="4">
    <source>
        <dbReference type="ARBA" id="ARBA00022692"/>
    </source>
</evidence>
<feature type="region of interest" description="Disordered" evidence="8">
    <location>
        <begin position="1"/>
        <end position="24"/>
    </location>
</feature>
<keyword evidence="6 9" id="KW-0472">Membrane</keyword>
<comment type="similarity">
    <text evidence="3">Belongs to the NSG family.</text>
</comment>
<evidence type="ECO:0000256" key="3">
    <source>
        <dbReference type="ARBA" id="ARBA00007767"/>
    </source>
</evidence>
<evidence type="ECO:0008006" key="12">
    <source>
        <dbReference type="Google" id="ProtNLM"/>
    </source>
</evidence>
<dbReference type="PANTHER" id="PTHR28546:SF1">
    <property type="entry name" value="NEURON-SPECIFIC VESICULAR PROTEIN CALCYON"/>
    <property type="match status" value="1"/>
</dbReference>
<dbReference type="EMBL" id="JADWDJ010000018">
    <property type="protein sequence ID" value="KAG5266233.1"/>
    <property type="molecule type" value="Genomic_DNA"/>
</dbReference>
<name>A0AAV6FTQ0_9TELE</name>
<evidence type="ECO:0000256" key="9">
    <source>
        <dbReference type="SAM" id="Phobius"/>
    </source>
</evidence>
<dbReference type="Pfam" id="PF06387">
    <property type="entry name" value="Calcyon"/>
    <property type="match status" value="1"/>
</dbReference>
<evidence type="ECO:0000256" key="8">
    <source>
        <dbReference type="SAM" id="MobiDB-lite"/>
    </source>
</evidence>
<evidence type="ECO:0000256" key="2">
    <source>
        <dbReference type="ARBA" id="ARBA00004167"/>
    </source>
</evidence>
<dbReference type="GO" id="GO:0048268">
    <property type="term" value="P:clathrin coat assembly"/>
    <property type="evidence" value="ECO:0007669"/>
    <property type="project" value="InterPro"/>
</dbReference>
<comment type="subcellular location">
    <subcellularLocation>
        <location evidence="1">Cytoplasmic vesicle membrane</location>
    </subcellularLocation>
    <subcellularLocation>
        <location evidence="2">Membrane</location>
        <topology evidence="2">Single-pass membrane protein</topology>
    </subcellularLocation>
</comment>
<feature type="transmembrane region" description="Helical" evidence="9">
    <location>
        <begin position="86"/>
        <end position="105"/>
    </location>
</feature>
<proteinExistence type="inferred from homology"/>
<dbReference type="AlphaFoldDB" id="A0AAV6FTQ0"/>
<dbReference type="InterPro" id="IPR009431">
    <property type="entry name" value="NSG"/>
</dbReference>
<evidence type="ECO:0000256" key="7">
    <source>
        <dbReference type="ARBA" id="ARBA00023329"/>
    </source>
</evidence>